<dbReference type="InterPro" id="IPR021812">
    <property type="entry name" value="DUF3391"/>
</dbReference>
<gene>
    <name evidence="2" type="ORF">EDC38_1110</name>
</gene>
<feature type="domain" description="HD-GYP" evidence="1">
    <location>
        <begin position="145"/>
        <end position="341"/>
    </location>
</feature>
<dbReference type="SUPFAM" id="SSF109604">
    <property type="entry name" value="HD-domain/PDEase-like"/>
    <property type="match status" value="1"/>
</dbReference>
<evidence type="ECO:0000313" key="3">
    <source>
        <dbReference type="Proteomes" id="UP000273643"/>
    </source>
</evidence>
<accession>A0A3N1NL49</accession>
<protein>
    <submittedName>
        <fullName evidence="2">Putative nucleotidyltransferase with HDIG domain</fullName>
    </submittedName>
</protein>
<dbReference type="PANTHER" id="PTHR43155:SF2">
    <property type="entry name" value="CYCLIC DI-GMP PHOSPHODIESTERASE PA4108"/>
    <property type="match status" value="1"/>
</dbReference>
<name>A0A3N1NL49_9GAMM</name>
<dbReference type="GO" id="GO:0008081">
    <property type="term" value="F:phosphoric diester hydrolase activity"/>
    <property type="evidence" value="ECO:0007669"/>
    <property type="project" value="UniProtKB-ARBA"/>
</dbReference>
<dbReference type="AlphaFoldDB" id="A0A3N1NL49"/>
<dbReference type="RefSeq" id="WP_342769061.1">
    <property type="nucleotide sequence ID" value="NZ_RJUK01000001.1"/>
</dbReference>
<dbReference type="Pfam" id="PF11871">
    <property type="entry name" value="DUF3391"/>
    <property type="match status" value="1"/>
</dbReference>
<reference evidence="2 3" key="1">
    <citation type="submission" date="2018-11" db="EMBL/GenBank/DDBJ databases">
        <title>Genomic Encyclopedia of Type Strains, Phase IV (KMG-IV): sequencing the most valuable type-strain genomes for metagenomic binning, comparative biology and taxonomic classification.</title>
        <authorList>
            <person name="Goeker M."/>
        </authorList>
    </citation>
    <scope>NUCLEOTIDE SEQUENCE [LARGE SCALE GENOMIC DNA]</scope>
    <source>
        <strain evidence="2 3">DSM 16974</strain>
    </source>
</reference>
<proteinExistence type="predicted"/>
<dbReference type="Gene3D" id="1.10.3210.10">
    <property type="entry name" value="Hypothetical protein af1432"/>
    <property type="match status" value="1"/>
</dbReference>
<organism evidence="2 3">
    <name type="scientific">Marinimicrobium koreense</name>
    <dbReference type="NCBI Taxonomy" id="306545"/>
    <lineage>
        <taxon>Bacteria</taxon>
        <taxon>Pseudomonadati</taxon>
        <taxon>Pseudomonadota</taxon>
        <taxon>Gammaproteobacteria</taxon>
        <taxon>Cellvibrionales</taxon>
        <taxon>Cellvibrionaceae</taxon>
        <taxon>Marinimicrobium</taxon>
    </lineage>
</organism>
<dbReference type="NCBIfam" id="TIGR00277">
    <property type="entry name" value="HDIG"/>
    <property type="match status" value="1"/>
</dbReference>
<dbReference type="PANTHER" id="PTHR43155">
    <property type="entry name" value="CYCLIC DI-GMP PHOSPHODIESTERASE PA4108-RELATED"/>
    <property type="match status" value="1"/>
</dbReference>
<dbReference type="CDD" id="cd00077">
    <property type="entry name" value="HDc"/>
    <property type="match status" value="1"/>
</dbReference>
<evidence type="ECO:0000259" key="1">
    <source>
        <dbReference type="PROSITE" id="PS51832"/>
    </source>
</evidence>
<keyword evidence="3" id="KW-1185">Reference proteome</keyword>
<dbReference type="EMBL" id="RJUK01000001">
    <property type="protein sequence ID" value="ROQ20504.1"/>
    <property type="molecule type" value="Genomic_DNA"/>
</dbReference>
<sequence length="420" mass="47428">MNWQDVQPDSMDRSTSSIKIHVSELRVGMFVSKLDRDWLETPFLVQGFMIEGPEDADTVAEYAEYVWIDAVPTNWRPPEQRTGLKAAIRPKATYINKVSAREEHGQAIKVFRQARQLTKTLVDDIRLGGAINTEQAKATVRTCVDSILRNPDALLWMTKIRNEDEYTAEHCLNVCILAIAFGRHLGMEETDLEKLGLCGLLHDVGKMRVPLDILNKAGALTPKEFNMIRAHTVHGRNLLLSTPGIFSVVVDVAYTHHERIDGTGYPRKLPAEKISRFARIIALVDAYDAMTANRCYAEAIPTTAALKNIYKDRGTHFDEKLALEFIKSIGLYPPGTIVQLRNELVGIVLETSQKYRHLPKVILIKRGERPLKKEQVINLADVERGHLKEDFLIQRALKDGTYGISVAEYREKGLVFRTAS</sequence>
<dbReference type="InterPro" id="IPR003607">
    <property type="entry name" value="HD/PDEase_dom"/>
</dbReference>
<keyword evidence="2" id="KW-0808">Transferase</keyword>
<dbReference type="Pfam" id="PF13487">
    <property type="entry name" value="HD_5"/>
    <property type="match status" value="1"/>
</dbReference>
<dbReference type="Proteomes" id="UP000273643">
    <property type="component" value="Unassembled WGS sequence"/>
</dbReference>
<dbReference type="InterPro" id="IPR037522">
    <property type="entry name" value="HD_GYP_dom"/>
</dbReference>
<evidence type="ECO:0000313" key="2">
    <source>
        <dbReference type="EMBL" id="ROQ20504.1"/>
    </source>
</evidence>
<dbReference type="GO" id="GO:0016740">
    <property type="term" value="F:transferase activity"/>
    <property type="evidence" value="ECO:0007669"/>
    <property type="project" value="UniProtKB-KW"/>
</dbReference>
<dbReference type="SMART" id="SM00471">
    <property type="entry name" value="HDc"/>
    <property type="match status" value="1"/>
</dbReference>
<dbReference type="PROSITE" id="PS51832">
    <property type="entry name" value="HD_GYP"/>
    <property type="match status" value="1"/>
</dbReference>
<comment type="caution">
    <text evidence="2">The sequence shown here is derived from an EMBL/GenBank/DDBJ whole genome shotgun (WGS) entry which is preliminary data.</text>
</comment>
<dbReference type="InterPro" id="IPR006675">
    <property type="entry name" value="HDIG_dom"/>
</dbReference>